<feature type="compositionally biased region" description="Basic and acidic residues" evidence="1">
    <location>
        <begin position="71"/>
        <end position="82"/>
    </location>
</feature>
<evidence type="ECO:0000313" key="3">
    <source>
        <dbReference type="Proteomes" id="UP000037460"/>
    </source>
</evidence>
<gene>
    <name evidence="2" type="ORF">Ctob_006241</name>
</gene>
<dbReference type="EMBL" id="JWZX01002557">
    <property type="protein sequence ID" value="KOO28537.1"/>
    <property type="molecule type" value="Genomic_DNA"/>
</dbReference>
<evidence type="ECO:0000256" key="1">
    <source>
        <dbReference type="SAM" id="MobiDB-lite"/>
    </source>
</evidence>
<dbReference type="AlphaFoldDB" id="A0A0M0JQG7"/>
<accession>A0A0M0JQG7</accession>
<protein>
    <submittedName>
        <fullName evidence="2">Uncharacterized protein</fullName>
    </submittedName>
</protein>
<keyword evidence="3" id="KW-1185">Reference proteome</keyword>
<name>A0A0M0JQG7_9EUKA</name>
<reference evidence="3" key="1">
    <citation type="journal article" date="2015" name="PLoS Genet.">
        <title>Genome Sequence and Transcriptome Analyses of Chrysochromulina tobin: Metabolic Tools for Enhanced Algal Fitness in the Prominent Order Prymnesiales (Haptophyceae).</title>
        <authorList>
            <person name="Hovde B.T."/>
            <person name="Deodato C.R."/>
            <person name="Hunsperger H.M."/>
            <person name="Ryken S.A."/>
            <person name="Yost W."/>
            <person name="Jha R.K."/>
            <person name="Patterson J."/>
            <person name="Monnat R.J. Jr."/>
            <person name="Barlow S.B."/>
            <person name="Starkenburg S.R."/>
            <person name="Cattolico R.A."/>
        </authorList>
    </citation>
    <scope>NUCLEOTIDE SEQUENCE</scope>
    <source>
        <strain evidence="3">CCMP291</strain>
    </source>
</reference>
<evidence type="ECO:0000313" key="2">
    <source>
        <dbReference type="EMBL" id="KOO28537.1"/>
    </source>
</evidence>
<comment type="caution">
    <text evidence="2">The sequence shown here is derived from an EMBL/GenBank/DDBJ whole genome shotgun (WGS) entry which is preliminary data.</text>
</comment>
<sequence length="216" mass="24023">MVHDALLDVPDSYGARCLTIRPHVAGMPIADADGHKDYDSVCLHPDVARTRAPSRARQPPAPPVDDTELPTTRDPERQEPRDTPSCLSCLPLPNWTRRPEHQARVRVSMRFLRGLDPAKLAHNALDWRQRLHYVERRDGRLEQPQLLALQRMNAIIAAVASEHAVELLDVYELDRIAGFATEAADENFHVTQPMATSAAFALLLMLSGVGSSGVYL</sequence>
<proteinExistence type="predicted"/>
<dbReference type="Proteomes" id="UP000037460">
    <property type="component" value="Unassembled WGS sequence"/>
</dbReference>
<organism evidence="2 3">
    <name type="scientific">Chrysochromulina tobinii</name>
    <dbReference type="NCBI Taxonomy" id="1460289"/>
    <lineage>
        <taxon>Eukaryota</taxon>
        <taxon>Haptista</taxon>
        <taxon>Haptophyta</taxon>
        <taxon>Prymnesiophyceae</taxon>
        <taxon>Prymnesiales</taxon>
        <taxon>Chrysochromulinaceae</taxon>
        <taxon>Chrysochromulina</taxon>
    </lineage>
</organism>
<feature type="region of interest" description="Disordered" evidence="1">
    <location>
        <begin position="49"/>
        <end position="85"/>
    </location>
</feature>